<proteinExistence type="predicted"/>
<name>A0ACA9QNH3_9GLOM</name>
<sequence>MTKLLPIKKLQQKRAEVARSAYALIDLNSNEEYINSDDNSDESSDDNFMELDCLDEVDLIIEQLRAVKKTRCPAVYIGNSKHTRQRKNKTFREAAIGSLKITHFFSNTQLPAIDNDEGYGDFQDQDDQVVGLSAIEFVNQVMNDETLSKTEEAHYLAVLYFLRLRLQDIVNGGLWLARSIRNWVNTCMKKELIQPDLRGRLPSKSLLHDKLVSLQLASYLHSQKFNVDPIM</sequence>
<accession>A0ACA9QNH3</accession>
<dbReference type="EMBL" id="CAJVPW010044003">
    <property type="protein sequence ID" value="CAG8753190.1"/>
    <property type="molecule type" value="Genomic_DNA"/>
</dbReference>
<reference evidence="1" key="1">
    <citation type="submission" date="2021-06" db="EMBL/GenBank/DDBJ databases">
        <authorList>
            <person name="Kallberg Y."/>
            <person name="Tangrot J."/>
            <person name="Rosling A."/>
        </authorList>
    </citation>
    <scope>NUCLEOTIDE SEQUENCE</scope>
    <source>
        <strain evidence="1">28 12/20/2015</strain>
    </source>
</reference>
<keyword evidence="2" id="KW-1185">Reference proteome</keyword>
<evidence type="ECO:0000313" key="1">
    <source>
        <dbReference type="EMBL" id="CAG8753190.1"/>
    </source>
</evidence>
<comment type="caution">
    <text evidence="1">The sequence shown here is derived from an EMBL/GenBank/DDBJ whole genome shotgun (WGS) entry which is preliminary data.</text>
</comment>
<evidence type="ECO:0000313" key="2">
    <source>
        <dbReference type="Proteomes" id="UP000789366"/>
    </source>
</evidence>
<feature type="non-terminal residue" evidence="1">
    <location>
        <position position="231"/>
    </location>
</feature>
<gene>
    <name evidence="1" type="ORF">SPELUC_LOCUS14627</name>
</gene>
<protein>
    <submittedName>
        <fullName evidence="1">2656_t:CDS:1</fullName>
    </submittedName>
</protein>
<organism evidence="1 2">
    <name type="scientific">Cetraspora pellucida</name>
    <dbReference type="NCBI Taxonomy" id="1433469"/>
    <lineage>
        <taxon>Eukaryota</taxon>
        <taxon>Fungi</taxon>
        <taxon>Fungi incertae sedis</taxon>
        <taxon>Mucoromycota</taxon>
        <taxon>Glomeromycotina</taxon>
        <taxon>Glomeromycetes</taxon>
        <taxon>Diversisporales</taxon>
        <taxon>Gigasporaceae</taxon>
        <taxon>Cetraspora</taxon>
    </lineage>
</organism>
<dbReference type="Proteomes" id="UP000789366">
    <property type="component" value="Unassembled WGS sequence"/>
</dbReference>